<dbReference type="CDD" id="cd02568">
    <property type="entry name" value="PseudoU_synth_PUS1_PUS2"/>
    <property type="match status" value="1"/>
</dbReference>
<keyword evidence="2" id="KW-0819">tRNA processing</keyword>
<protein>
    <recommendedName>
        <fullName evidence="8">Pseudouridine synthase I TruA alpha/beta domain-containing protein</fullName>
    </recommendedName>
</protein>
<evidence type="ECO:0000256" key="7">
    <source>
        <dbReference type="SAM" id="MobiDB-lite"/>
    </source>
</evidence>
<proteinExistence type="inferred from homology"/>
<dbReference type="GO" id="GO:0009982">
    <property type="term" value="F:pseudouridine synthase activity"/>
    <property type="evidence" value="ECO:0007669"/>
    <property type="project" value="InterPro"/>
</dbReference>
<dbReference type="EMBL" id="SHOA02000002">
    <property type="protein sequence ID" value="TDH69262.1"/>
    <property type="molecule type" value="Genomic_DNA"/>
</dbReference>
<dbReference type="OrthoDB" id="10256309at2759"/>
<evidence type="ECO:0000313" key="9">
    <source>
        <dbReference type="EMBL" id="TDH69262.1"/>
    </source>
</evidence>
<dbReference type="InterPro" id="IPR020094">
    <property type="entry name" value="TruA/RsuA/RluB/E/F_N"/>
</dbReference>
<comment type="caution">
    <text evidence="9">The sequence shown here is derived from an EMBL/GenBank/DDBJ whole genome shotgun (WGS) entry which is preliminary data.</text>
</comment>
<dbReference type="GeneID" id="94345165"/>
<dbReference type="PANTHER" id="PTHR11142:SF4">
    <property type="entry name" value="PSEUDOURIDYLATE SYNTHASE 1 HOMOLOG"/>
    <property type="match status" value="1"/>
</dbReference>
<dbReference type="PANTHER" id="PTHR11142">
    <property type="entry name" value="PSEUDOURIDYLATE SYNTHASE"/>
    <property type="match status" value="1"/>
</dbReference>
<dbReference type="RefSeq" id="XP_067818761.1">
    <property type="nucleotide sequence ID" value="XM_067959494.1"/>
</dbReference>
<name>A0A976FLZ9_BRELC</name>
<dbReference type="Gene3D" id="3.30.70.580">
    <property type="entry name" value="Pseudouridine synthase I, catalytic domain, N-terminal subdomain"/>
    <property type="match status" value="1"/>
</dbReference>
<dbReference type="GO" id="GO:0031119">
    <property type="term" value="P:tRNA pseudouridine synthesis"/>
    <property type="evidence" value="ECO:0007669"/>
    <property type="project" value="InterPro"/>
</dbReference>
<dbReference type="InterPro" id="IPR020103">
    <property type="entry name" value="PsdUridine_synth_cat_dom_sf"/>
</dbReference>
<dbReference type="AlphaFoldDB" id="A0A976FLZ9"/>
<accession>A0A976FLZ9</accession>
<organism evidence="9 10">
    <name type="scientific">Bremia lactucae</name>
    <name type="common">Lettuce downy mildew</name>
    <dbReference type="NCBI Taxonomy" id="4779"/>
    <lineage>
        <taxon>Eukaryota</taxon>
        <taxon>Sar</taxon>
        <taxon>Stramenopiles</taxon>
        <taxon>Oomycota</taxon>
        <taxon>Peronosporomycetes</taxon>
        <taxon>Peronosporales</taxon>
        <taxon>Peronosporaceae</taxon>
        <taxon>Bremia</taxon>
    </lineage>
</organism>
<dbReference type="InterPro" id="IPR001406">
    <property type="entry name" value="PsdUridine_synth_TruA"/>
</dbReference>
<dbReference type="InterPro" id="IPR020097">
    <property type="entry name" value="PsdUridine_synth_TruA_a/b_dom"/>
</dbReference>
<evidence type="ECO:0000256" key="5">
    <source>
        <dbReference type="PIRSR" id="PIRSR641708-1"/>
    </source>
</evidence>
<dbReference type="SUPFAM" id="SSF55120">
    <property type="entry name" value="Pseudouridine synthase"/>
    <property type="match status" value="1"/>
</dbReference>
<comment type="catalytic activity">
    <reaction evidence="4">
        <text>a uridine in tRNA = a pseudouridine in tRNA</text>
        <dbReference type="Rhea" id="RHEA:54572"/>
        <dbReference type="Rhea" id="RHEA-COMP:13339"/>
        <dbReference type="Rhea" id="RHEA-COMP:13934"/>
        <dbReference type="ChEBI" id="CHEBI:65314"/>
        <dbReference type="ChEBI" id="CHEBI:65315"/>
    </reaction>
</comment>
<feature type="region of interest" description="Disordered" evidence="7">
    <location>
        <begin position="136"/>
        <end position="165"/>
    </location>
</feature>
<evidence type="ECO:0000313" key="10">
    <source>
        <dbReference type="Proteomes" id="UP000294530"/>
    </source>
</evidence>
<keyword evidence="10" id="KW-1185">Reference proteome</keyword>
<evidence type="ECO:0000256" key="2">
    <source>
        <dbReference type="ARBA" id="ARBA00022694"/>
    </source>
</evidence>
<comment type="similarity">
    <text evidence="1">Belongs to the tRNA pseudouridine synthase TruA family.</text>
</comment>
<dbReference type="InterPro" id="IPR020095">
    <property type="entry name" value="PsdUridine_synth_TruA_C"/>
</dbReference>
<evidence type="ECO:0000259" key="8">
    <source>
        <dbReference type="Pfam" id="PF01416"/>
    </source>
</evidence>
<feature type="compositionally biased region" description="Basic and acidic residues" evidence="7">
    <location>
        <begin position="148"/>
        <end position="165"/>
    </location>
</feature>
<gene>
    <name evidence="9" type="ORF">CCR75_001390</name>
</gene>
<evidence type="ECO:0000256" key="1">
    <source>
        <dbReference type="ARBA" id="ARBA00009375"/>
    </source>
</evidence>
<feature type="binding site" evidence="6">
    <location>
        <position position="315"/>
    </location>
    <ligand>
        <name>substrate</name>
    </ligand>
</feature>
<dbReference type="Gene3D" id="3.30.70.660">
    <property type="entry name" value="Pseudouridine synthase I, catalytic domain, C-terminal subdomain"/>
    <property type="match status" value="1"/>
</dbReference>
<dbReference type="InterPro" id="IPR041708">
    <property type="entry name" value="PUS1/PUS2-like"/>
</dbReference>
<evidence type="ECO:0000256" key="6">
    <source>
        <dbReference type="PIRSR" id="PIRSR641708-2"/>
    </source>
</evidence>
<dbReference type="GO" id="GO:0003723">
    <property type="term" value="F:RNA binding"/>
    <property type="evidence" value="ECO:0007669"/>
    <property type="project" value="InterPro"/>
</dbReference>
<dbReference type="KEGG" id="blac:94345165"/>
<dbReference type="Proteomes" id="UP000294530">
    <property type="component" value="Unassembled WGS sequence"/>
</dbReference>
<sequence>MANTHTVIVLKAASCIDENAKRGCLAIRELLFKRQLRLGVFGYLRSHNVPGIHNPRGGVPLRKEVRLQYQLQRWNVIDWKLAGEISCATQRLQASQRHHFNCGVAISSALIRVVHICITALQPIISHTLMAKKRKQTHWAVRHKDKQARRERGEHKDKKQQFDRRSNHVEVIHPGSYAATRQGFETANANSASLPAKRRYGLWVAFCGKNYSGMQMNEGVKTVEAELERALFEAGGIADSNFGFLRKIGWSRAARTDKGVHAAGQMVTAKLHVGDDIAAFVAKVNIALPEDIRVLQIVTVTKNFNAKMSCDQRTYEYLAPTFIFGKRCINAPNVSKGDEENLPVKALSDLRGSEAGFDENVVIDDTTLETHKAFRMSQNTLDCLNATLKQYVGTHNFHNFTSKMEPTNPRSNRYIISFVAEHPFLQNDMEWVRLRVIGQSFMLHQIRKMVGLAVEIVSGVAEPLTIQNALQLKKMDLPKAPSVGLYLAQAHFEVYSSKIAESIQTSHPPLDLKDPAVAATVEQFKRDIIFDHIIKHEICTRTYAKWLRTMELLPFSYAAMPYLAWKKGKEEEAILTDRAGRRELAKATRAEIASGTCDAKTLLADETAEHMKLPTDS</sequence>
<dbReference type="GO" id="GO:0005634">
    <property type="term" value="C:nucleus"/>
    <property type="evidence" value="ECO:0007669"/>
    <property type="project" value="TreeGrafter"/>
</dbReference>
<feature type="domain" description="Pseudouridine synthase I TruA alpha/beta" evidence="8">
    <location>
        <begin position="389"/>
        <end position="493"/>
    </location>
</feature>
<evidence type="ECO:0000256" key="3">
    <source>
        <dbReference type="ARBA" id="ARBA00023235"/>
    </source>
</evidence>
<dbReference type="FunFam" id="3.30.70.580:FF:000002">
    <property type="entry name" value="tRNA pseudouridine synthase"/>
    <property type="match status" value="1"/>
</dbReference>
<dbReference type="GO" id="GO:1990481">
    <property type="term" value="P:mRNA pseudouridine synthesis"/>
    <property type="evidence" value="ECO:0007669"/>
    <property type="project" value="TreeGrafter"/>
</dbReference>
<feature type="active site" description="Nucleophile" evidence="5">
    <location>
        <position position="257"/>
    </location>
</feature>
<feature type="compositionally biased region" description="Basic residues" evidence="7">
    <location>
        <begin position="136"/>
        <end position="147"/>
    </location>
</feature>
<evidence type="ECO:0000256" key="4">
    <source>
        <dbReference type="ARBA" id="ARBA00036943"/>
    </source>
</evidence>
<dbReference type="Pfam" id="PF01416">
    <property type="entry name" value="PseudoU_synth_1"/>
    <property type="match status" value="1"/>
</dbReference>
<keyword evidence="3" id="KW-0413">Isomerase</keyword>
<reference evidence="9 10" key="1">
    <citation type="journal article" date="2021" name="Genome Biol.">
        <title>AFLAP: assembly-free linkage analysis pipeline using k-mers from genome sequencing data.</title>
        <authorList>
            <person name="Fletcher K."/>
            <person name="Zhang L."/>
            <person name="Gil J."/>
            <person name="Han R."/>
            <person name="Cavanaugh K."/>
            <person name="Michelmore R."/>
        </authorList>
    </citation>
    <scope>NUCLEOTIDE SEQUENCE [LARGE SCALE GENOMIC DNA]</scope>
    <source>
        <strain evidence="9 10">SF5</strain>
    </source>
</reference>
<dbReference type="NCBIfam" id="TIGR00071">
    <property type="entry name" value="hisT_truA"/>
    <property type="match status" value="1"/>
</dbReference>